<proteinExistence type="predicted"/>
<name>A0A0K2GIE9_NITMO</name>
<evidence type="ECO:0000313" key="1">
    <source>
        <dbReference type="EMBL" id="ALA60711.1"/>
    </source>
</evidence>
<protein>
    <submittedName>
        <fullName evidence="1">Uncharacterized protein</fullName>
    </submittedName>
</protein>
<dbReference type="KEGG" id="nmv:NITMOv2_4335"/>
<dbReference type="EMBL" id="CP011801">
    <property type="protein sequence ID" value="ALA60711.1"/>
    <property type="molecule type" value="Genomic_DNA"/>
</dbReference>
<dbReference type="PATRIC" id="fig|42253.5.peg.4280"/>
<keyword evidence="2" id="KW-1185">Reference proteome</keyword>
<evidence type="ECO:0000313" key="2">
    <source>
        <dbReference type="Proteomes" id="UP000069205"/>
    </source>
</evidence>
<organism evidence="1 2">
    <name type="scientific">Nitrospira moscoviensis</name>
    <dbReference type="NCBI Taxonomy" id="42253"/>
    <lineage>
        <taxon>Bacteria</taxon>
        <taxon>Pseudomonadati</taxon>
        <taxon>Nitrospirota</taxon>
        <taxon>Nitrospiria</taxon>
        <taxon>Nitrospirales</taxon>
        <taxon>Nitrospiraceae</taxon>
        <taxon>Nitrospira</taxon>
    </lineage>
</organism>
<sequence length="104" mass="12140">MPPSESEELDLLKRLAAKYVWWKHPNEAVRYPQRVMAQVMTIGEYEDIQQLVKVAGNERLKDVLRQAEIGQFSEQAWAYWHYRLGLAAFDSVPPLPSERFPAPR</sequence>
<reference evidence="1 2" key="1">
    <citation type="journal article" date="2015" name="Proc. Natl. Acad. Sci. U.S.A.">
        <title>Expanded metabolic versatility of ubiquitous nitrite-oxidizing bacteria from the genus Nitrospira.</title>
        <authorList>
            <person name="Koch H."/>
            <person name="Lucker S."/>
            <person name="Albertsen M."/>
            <person name="Kitzinger K."/>
            <person name="Herbold C."/>
            <person name="Spieck E."/>
            <person name="Nielsen P.H."/>
            <person name="Wagner M."/>
            <person name="Daims H."/>
        </authorList>
    </citation>
    <scope>NUCLEOTIDE SEQUENCE [LARGE SCALE GENOMIC DNA]</scope>
    <source>
        <strain evidence="1 2">NSP M-1</strain>
    </source>
</reference>
<dbReference type="Proteomes" id="UP000069205">
    <property type="component" value="Chromosome"/>
</dbReference>
<dbReference type="STRING" id="42253.NITMOv2_4335"/>
<dbReference type="RefSeq" id="WP_053381527.1">
    <property type="nucleotide sequence ID" value="NZ_CP011801.1"/>
</dbReference>
<dbReference type="AlphaFoldDB" id="A0A0K2GIE9"/>
<accession>A0A0K2GIE9</accession>
<dbReference type="OrthoDB" id="1550880at2"/>
<gene>
    <name evidence="1" type="ORF">NITMOv2_4335</name>
</gene>